<dbReference type="EMBL" id="CAJNOC010000421">
    <property type="protein sequence ID" value="CAF0759378.1"/>
    <property type="molecule type" value="Genomic_DNA"/>
</dbReference>
<name>A0A813Q051_9BILA</name>
<keyword evidence="1" id="KW-0472">Membrane</keyword>
<dbReference type="OrthoDB" id="10621143at2759"/>
<reference evidence="2" key="1">
    <citation type="submission" date="2021-02" db="EMBL/GenBank/DDBJ databases">
        <authorList>
            <person name="Nowell W R."/>
        </authorList>
    </citation>
    <scope>NUCLEOTIDE SEQUENCE</scope>
    <source>
        <strain evidence="2">Ploen Becks lab</strain>
    </source>
</reference>
<feature type="transmembrane region" description="Helical" evidence="1">
    <location>
        <begin position="99"/>
        <end position="119"/>
    </location>
</feature>
<accession>A0A813Q051</accession>
<evidence type="ECO:0000313" key="3">
    <source>
        <dbReference type="Proteomes" id="UP000663879"/>
    </source>
</evidence>
<organism evidence="2 3">
    <name type="scientific">Brachionus calyciflorus</name>
    <dbReference type="NCBI Taxonomy" id="104777"/>
    <lineage>
        <taxon>Eukaryota</taxon>
        <taxon>Metazoa</taxon>
        <taxon>Spiralia</taxon>
        <taxon>Gnathifera</taxon>
        <taxon>Rotifera</taxon>
        <taxon>Eurotatoria</taxon>
        <taxon>Monogononta</taxon>
        <taxon>Pseudotrocha</taxon>
        <taxon>Ploima</taxon>
        <taxon>Brachionidae</taxon>
        <taxon>Brachionus</taxon>
    </lineage>
</organism>
<comment type="caution">
    <text evidence="2">The sequence shown here is derived from an EMBL/GenBank/DDBJ whole genome shotgun (WGS) entry which is preliminary data.</text>
</comment>
<evidence type="ECO:0000313" key="2">
    <source>
        <dbReference type="EMBL" id="CAF0759378.1"/>
    </source>
</evidence>
<dbReference type="AlphaFoldDB" id="A0A813Q051"/>
<sequence length="137" mass="16244">MIDQKTSYINENNKFHDEFNKSDETRNFSNAYTIKNYNLKELSLSVQYLACLNKDRVLLERKKSVHKPLFISETRLRTLNNKLVNLYYIGKKTFKMDKLIICYFIIIVIILDTIQLYSIKSFNEEVKDKSVIIFGVT</sequence>
<proteinExistence type="predicted"/>
<gene>
    <name evidence="2" type="ORF">OXX778_LOCUS4347</name>
</gene>
<dbReference type="Proteomes" id="UP000663879">
    <property type="component" value="Unassembled WGS sequence"/>
</dbReference>
<keyword evidence="1" id="KW-1133">Transmembrane helix</keyword>
<protein>
    <submittedName>
        <fullName evidence="2">Uncharacterized protein</fullName>
    </submittedName>
</protein>
<evidence type="ECO:0000256" key="1">
    <source>
        <dbReference type="SAM" id="Phobius"/>
    </source>
</evidence>
<keyword evidence="3" id="KW-1185">Reference proteome</keyword>
<keyword evidence="1" id="KW-0812">Transmembrane</keyword>